<protein>
    <submittedName>
        <fullName evidence="2">NUDIX domain-containing protein</fullName>
    </submittedName>
</protein>
<dbReference type="InterPro" id="IPR000086">
    <property type="entry name" value="NUDIX_hydrolase_dom"/>
</dbReference>
<evidence type="ECO:0000259" key="1">
    <source>
        <dbReference type="PROSITE" id="PS51462"/>
    </source>
</evidence>
<sequence length="257" mass="29724">MSEIHADILASIREDIPKFIPQLSVNCMIFRFCDQKLQVSVVQPINSDFWVLPGGFVYQDESIDEAARRTILEQTEVADLILSQFGTYGQADRNFKEEFSAFAESVFAPDIYEWLSNRFVTIGYYSILGDLTIKLRKNPLFEKVEWMNIDDIGQLALDHTELVMEARKVMARELLSKPLLLSFIPDTFTIPELQKLYEEILGRSVDRGNFRQKMLKSNSLIKIGPSKAKTKSRPPDLYKLDRKNYLRSLSENFKFGF</sequence>
<dbReference type="SUPFAM" id="SSF55811">
    <property type="entry name" value="Nudix"/>
    <property type="match status" value="1"/>
</dbReference>
<dbReference type="AlphaFoldDB" id="A0A6L9E9P4"/>
<dbReference type="EMBL" id="WXYO01000002">
    <property type="protein sequence ID" value="NAS11507.1"/>
    <property type="molecule type" value="Genomic_DNA"/>
</dbReference>
<dbReference type="SUPFAM" id="SSF46785">
    <property type="entry name" value="Winged helix' DNA-binding domain"/>
    <property type="match status" value="1"/>
</dbReference>
<dbReference type="Proteomes" id="UP000475249">
    <property type="component" value="Unassembled WGS sequence"/>
</dbReference>
<dbReference type="Gene3D" id="3.90.79.10">
    <property type="entry name" value="Nucleoside Triphosphate Pyrophosphohydrolase"/>
    <property type="match status" value="1"/>
</dbReference>
<keyword evidence="3" id="KW-1185">Reference proteome</keyword>
<proteinExistence type="predicted"/>
<dbReference type="Gene3D" id="1.10.10.10">
    <property type="entry name" value="Winged helix-like DNA-binding domain superfamily/Winged helix DNA-binding domain"/>
    <property type="match status" value="1"/>
</dbReference>
<dbReference type="Pfam" id="PF21906">
    <property type="entry name" value="WHD_NrtR"/>
    <property type="match status" value="1"/>
</dbReference>
<dbReference type="PANTHER" id="PTHR43736">
    <property type="entry name" value="ADP-RIBOSE PYROPHOSPHATASE"/>
    <property type="match status" value="1"/>
</dbReference>
<dbReference type="PROSITE" id="PS51462">
    <property type="entry name" value="NUDIX"/>
    <property type="match status" value="1"/>
</dbReference>
<evidence type="ECO:0000313" key="3">
    <source>
        <dbReference type="Proteomes" id="UP000475249"/>
    </source>
</evidence>
<dbReference type="InterPro" id="IPR036388">
    <property type="entry name" value="WH-like_DNA-bd_sf"/>
</dbReference>
<dbReference type="CDD" id="cd18873">
    <property type="entry name" value="NUDIX_NadM_like"/>
    <property type="match status" value="1"/>
</dbReference>
<reference evidence="2 3" key="1">
    <citation type="submission" date="2020-01" db="EMBL/GenBank/DDBJ databases">
        <title>Bacteria diversity of Porities sp.</title>
        <authorList>
            <person name="Wang G."/>
        </authorList>
    </citation>
    <scope>NUCLEOTIDE SEQUENCE [LARGE SCALE GENOMIC DNA]</scope>
    <source>
        <strain evidence="2 3">R33</strain>
    </source>
</reference>
<dbReference type="Pfam" id="PF00293">
    <property type="entry name" value="NUDIX"/>
    <property type="match status" value="1"/>
</dbReference>
<name>A0A6L9E9P4_9FLAO</name>
<dbReference type="InterPro" id="IPR015797">
    <property type="entry name" value="NUDIX_hydrolase-like_dom_sf"/>
</dbReference>
<dbReference type="RefSeq" id="WP_161434528.1">
    <property type="nucleotide sequence ID" value="NZ_WXYO01000002.1"/>
</dbReference>
<evidence type="ECO:0000313" key="2">
    <source>
        <dbReference type="EMBL" id="NAS11507.1"/>
    </source>
</evidence>
<dbReference type="PANTHER" id="PTHR43736:SF4">
    <property type="entry name" value="SLR1690 PROTEIN"/>
    <property type="match status" value="1"/>
</dbReference>
<dbReference type="InterPro" id="IPR036390">
    <property type="entry name" value="WH_DNA-bd_sf"/>
</dbReference>
<accession>A0A6L9E9P4</accession>
<gene>
    <name evidence="2" type="ORF">GTQ38_05810</name>
</gene>
<feature type="domain" description="Nudix hydrolase" evidence="1">
    <location>
        <begin position="20"/>
        <end position="170"/>
    </location>
</feature>
<organism evidence="2 3">
    <name type="scientific">Poritiphilus flavus</name>
    <dbReference type="NCBI Taxonomy" id="2697053"/>
    <lineage>
        <taxon>Bacteria</taxon>
        <taxon>Pseudomonadati</taxon>
        <taxon>Bacteroidota</taxon>
        <taxon>Flavobacteriia</taxon>
        <taxon>Flavobacteriales</taxon>
        <taxon>Flavobacteriaceae</taxon>
        <taxon>Poritiphilus</taxon>
    </lineage>
</organism>
<comment type="caution">
    <text evidence="2">The sequence shown here is derived from an EMBL/GenBank/DDBJ whole genome shotgun (WGS) entry which is preliminary data.</text>
</comment>
<dbReference type="InterPro" id="IPR054105">
    <property type="entry name" value="WHD_NrtR"/>
</dbReference>